<dbReference type="Gene3D" id="1.10.10.10">
    <property type="entry name" value="Winged helix-like DNA-binding domain superfamily/Winged helix DNA-binding domain"/>
    <property type="match status" value="1"/>
</dbReference>
<comment type="caution">
    <text evidence="1">The sequence shown here is derived from an EMBL/GenBank/DDBJ whole genome shotgun (WGS) entry which is preliminary data.</text>
</comment>
<reference evidence="1" key="1">
    <citation type="submission" date="2020-08" db="EMBL/GenBank/DDBJ databases">
        <title>Genome public.</title>
        <authorList>
            <person name="Liu C."/>
            <person name="Sun Q."/>
        </authorList>
    </citation>
    <scope>NUCLEOTIDE SEQUENCE</scope>
    <source>
        <strain evidence="1">NSJ-55</strain>
    </source>
</reference>
<name>A0A923LFV1_9FIRM</name>
<dbReference type="EMBL" id="JACOPF010000001">
    <property type="protein sequence ID" value="MBC5687943.1"/>
    <property type="molecule type" value="Genomic_DNA"/>
</dbReference>
<dbReference type="InterPro" id="IPR013324">
    <property type="entry name" value="RNA_pol_sigma_r3/r4-like"/>
</dbReference>
<sequence>MKLKIRYENEIQTIELDAKATEEMWVSLSLEGEGLSREEREELIQKEWNEQFNKADYNNWHKFNRHRGYSKATPDDENDEVEAAEPLMSEVRDPRIFCRQELEKDKQYDYEACCDRIRATVKPAQADMLIAIILDGMTVAEYADLIGDTPNNVSHRYRRAINNLKKVF</sequence>
<proteinExistence type="predicted"/>
<gene>
    <name evidence="1" type="ORF">H8S37_03210</name>
</gene>
<dbReference type="SUPFAM" id="SSF88659">
    <property type="entry name" value="Sigma3 and sigma4 domains of RNA polymerase sigma factors"/>
    <property type="match status" value="1"/>
</dbReference>
<keyword evidence="2" id="KW-1185">Reference proteome</keyword>
<protein>
    <submittedName>
        <fullName evidence="1">Sigma-70 family RNA polymerase sigma factor</fullName>
    </submittedName>
</protein>
<dbReference type="Proteomes" id="UP000652477">
    <property type="component" value="Unassembled WGS sequence"/>
</dbReference>
<evidence type="ECO:0000313" key="2">
    <source>
        <dbReference type="Proteomes" id="UP000652477"/>
    </source>
</evidence>
<dbReference type="InterPro" id="IPR036388">
    <property type="entry name" value="WH-like_DNA-bd_sf"/>
</dbReference>
<evidence type="ECO:0000313" key="1">
    <source>
        <dbReference type="EMBL" id="MBC5687943.1"/>
    </source>
</evidence>
<dbReference type="AlphaFoldDB" id="A0A923LFV1"/>
<organism evidence="1 2">
    <name type="scientific">Mediterraneibacter hominis</name>
    <dbReference type="NCBI Taxonomy" id="2763054"/>
    <lineage>
        <taxon>Bacteria</taxon>
        <taxon>Bacillati</taxon>
        <taxon>Bacillota</taxon>
        <taxon>Clostridia</taxon>
        <taxon>Lachnospirales</taxon>
        <taxon>Lachnospiraceae</taxon>
        <taxon>Mediterraneibacter</taxon>
    </lineage>
</organism>
<dbReference type="RefSeq" id="WP_186874593.1">
    <property type="nucleotide sequence ID" value="NZ_JACOPF010000001.1"/>
</dbReference>
<accession>A0A923LFV1</accession>